<name>A0A377E546_ECOLX</name>
<dbReference type="AlphaFoldDB" id="A0A377E546"/>
<reference evidence="1 2" key="1">
    <citation type="submission" date="2018-06" db="EMBL/GenBank/DDBJ databases">
        <authorList>
            <consortium name="Pathogen Informatics"/>
            <person name="Doyle S."/>
        </authorList>
    </citation>
    <scope>NUCLEOTIDE SEQUENCE [LARGE SCALE GENOMIC DNA]</scope>
    <source>
        <strain evidence="1 2">NCTC10429</strain>
    </source>
</reference>
<evidence type="ECO:0000313" key="1">
    <source>
        <dbReference type="EMBL" id="STM58214.1"/>
    </source>
</evidence>
<dbReference type="Proteomes" id="UP000254088">
    <property type="component" value="Unassembled WGS sequence"/>
</dbReference>
<accession>A0A377E546</accession>
<proteinExistence type="predicted"/>
<gene>
    <name evidence="1" type="ORF">NCTC10429_04820</name>
</gene>
<sequence length="74" mass="8409">MALVKISNVPVPEDKQTRDYHDNFTTFSAEEWQPQNRGFDYFMGFHAAGTAYYNPLHCSKIVNVSPQKVISAIS</sequence>
<evidence type="ECO:0000313" key="2">
    <source>
        <dbReference type="Proteomes" id="UP000254088"/>
    </source>
</evidence>
<dbReference type="EMBL" id="UGEX01000003">
    <property type="protein sequence ID" value="STM58214.1"/>
    <property type="molecule type" value="Genomic_DNA"/>
</dbReference>
<dbReference type="SUPFAM" id="SSF53649">
    <property type="entry name" value="Alkaline phosphatase-like"/>
    <property type="match status" value="1"/>
</dbReference>
<organism evidence="1 2">
    <name type="scientific">Escherichia coli</name>
    <dbReference type="NCBI Taxonomy" id="562"/>
    <lineage>
        <taxon>Bacteria</taxon>
        <taxon>Pseudomonadati</taxon>
        <taxon>Pseudomonadota</taxon>
        <taxon>Gammaproteobacteria</taxon>
        <taxon>Enterobacterales</taxon>
        <taxon>Enterobacteriaceae</taxon>
        <taxon>Escherichia</taxon>
    </lineage>
</organism>
<dbReference type="InterPro" id="IPR017850">
    <property type="entry name" value="Alkaline_phosphatase_core_sf"/>
</dbReference>
<protein>
    <submittedName>
        <fullName evidence="1">Sulfatase</fullName>
    </submittedName>
</protein>